<evidence type="ECO:0000313" key="4">
    <source>
        <dbReference type="Proteomes" id="UP001597156"/>
    </source>
</evidence>
<dbReference type="Gene3D" id="3.60.110.10">
    <property type="entry name" value="Carbon-nitrogen hydrolase"/>
    <property type="match status" value="1"/>
</dbReference>
<dbReference type="PANTHER" id="PTHR43674:SF12">
    <property type="entry name" value="NITRILASE C965.09-RELATED"/>
    <property type="match status" value="1"/>
</dbReference>
<protein>
    <submittedName>
        <fullName evidence="3">Carbon-nitrogen hydrolase family protein</fullName>
    </submittedName>
</protein>
<dbReference type="SUPFAM" id="SSF56317">
    <property type="entry name" value="Carbon-nitrogen hydrolase"/>
    <property type="match status" value="1"/>
</dbReference>
<proteinExistence type="predicted"/>
<evidence type="ECO:0000259" key="2">
    <source>
        <dbReference type="PROSITE" id="PS50263"/>
    </source>
</evidence>
<comment type="caution">
    <text evidence="3">The sequence shown here is derived from an EMBL/GenBank/DDBJ whole genome shotgun (WGS) entry which is preliminary data.</text>
</comment>
<dbReference type="EMBL" id="JBHTLH010000041">
    <property type="protein sequence ID" value="MFD1125991.1"/>
    <property type="molecule type" value="Genomic_DNA"/>
</dbReference>
<dbReference type="PROSITE" id="PS50263">
    <property type="entry name" value="CN_HYDROLASE"/>
    <property type="match status" value="1"/>
</dbReference>
<dbReference type="Proteomes" id="UP001597156">
    <property type="component" value="Unassembled WGS sequence"/>
</dbReference>
<dbReference type="InterPro" id="IPR036526">
    <property type="entry name" value="C-N_Hydrolase_sf"/>
</dbReference>
<dbReference type="RefSeq" id="WP_225419128.1">
    <property type="nucleotide sequence ID" value="NZ_JBHTLH010000041.1"/>
</dbReference>
<keyword evidence="1 3" id="KW-0378">Hydrolase</keyword>
<accession>A0ABW3PUQ0</accession>
<evidence type="ECO:0000256" key="1">
    <source>
        <dbReference type="ARBA" id="ARBA00022801"/>
    </source>
</evidence>
<dbReference type="InterPro" id="IPR003010">
    <property type="entry name" value="C-N_Hydrolase"/>
</dbReference>
<dbReference type="InterPro" id="IPR050345">
    <property type="entry name" value="Aliph_Amidase/BUP"/>
</dbReference>
<evidence type="ECO:0000313" key="3">
    <source>
        <dbReference type="EMBL" id="MFD1125991.1"/>
    </source>
</evidence>
<gene>
    <name evidence="3" type="ORF">ACFQ22_11575</name>
</gene>
<dbReference type="CDD" id="cd07197">
    <property type="entry name" value="nitrilase"/>
    <property type="match status" value="1"/>
</dbReference>
<dbReference type="GO" id="GO:0016787">
    <property type="term" value="F:hydrolase activity"/>
    <property type="evidence" value="ECO:0007669"/>
    <property type="project" value="UniProtKB-KW"/>
</dbReference>
<organism evidence="3 4">
    <name type="scientific">Lentilactobacillus raoultii</name>
    <dbReference type="NCBI Taxonomy" id="1987503"/>
    <lineage>
        <taxon>Bacteria</taxon>
        <taxon>Bacillati</taxon>
        <taxon>Bacillota</taxon>
        <taxon>Bacilli</taxon>
        <taxon>Lactobacillales</taxon>
        <taxon>Lactobacillaceae</taxon>
        <taxon>Lentilactobacillus</taxon>
    </lineage>
</organism>
<reference evidence="4" key="1">
    <citation type="journal article" date="2019" name="Int. J. Syst. Evol. Microbiol.">
        <title>The Global Catalogue of Microorganisms (GCM) 10K type strain sequencing project: providing services to taxonomists for standard genome sequencing and annotation.</title>
        <authorList>
            <consortium name="The Broad Institute Genomics Platform"/>
            <consortium name="The Broad Institute Genome Sequencing Center for Infectious Disease"/>
            <person name="Wu L."/>
            <person name="Ma J."/>
        </authorList>
    </citation>
    <scope>NUCLEOTIDE SEQUENCE [LARGE SCALE GENOMIC DNA]</scope>
    <source>
        <strain evidence="4">CCUG 71848</strain>
    </source>
</reference>
<keyword evidence="4" id="KW-1185">Reference proteome</keyword>
<name>A0ABW3PUQ0_9LACO</name>
<dbReference type="Pfam" id="PF00795">
    <property type="entry name" value="CN_hydrolase"/>
    <property type="match status" value="1"/>
</dbReference>
<sequence length="277" mass="31756">MMKVQVAAVQFQPELNRVSFNLNAMADWVDQIKAQHFRTELIVFPELSTTGYECGQKFFDLAEPVNGAAVSFMQRVAAKYRVHLIFGFAERDPKMRQRLYNSSVLIDDDGQVVGVYRKVHLFDTEQRYFTPGNAYPVFKTKIGTLGMMICYDTFYPEAARALALKQADLITVSTNWERPRVHDWELCVRARALDNIVPIVAANRIGLDNRLEFFGHSKIIDPLGNVLADLDHERAGYIQAEIDYQQTRGLRNGYYSIFQDAHPETYSEAWSVQRATN</sequence>
<dbReference type="PANTHER" id="PTHR43674">
    <property type="entry name" value="NITRILASE C965.09-RELATED"/>
    <property type="match status" value="1"/>
</dbReference>
<feature type="domain" description="CN hydrolase" evidence="2">
    <location>
        <begin position="4"/>
        <end position="244"/>
    </location>
</feature>